<feature type="domain" description="Methyltransferase type 11" evidence="3">
    <location>
        <begin position="150"/>
        <end position="199"/>
    </location>
</feature>
<dbReference type="Pfam" id="PF08241">
    <property type="entry name" value="Methyltransf_11"/>
    <property type="match status" value="1"/>
</dbReference>
<feature type="domain" description="DUF7870" evidence="4">
    <location>
        <begin position="285"/>
        <end position="383"/>
    </location>
</feature>
<accession>A0AAP0FXE4</accession>
<dbReference type="SUPFAM" id="SSF53335">
    <property type="entry name" value="S-adenosyl-L-methionine-dependent methyltransferases"/>
    <property type="match status" value="2"/>
</dbReference>
<dbReference type="GO" id="GO:0008757">
    <property type="term" value="F:S-adenosylmethionine-dependent methyltransferase activity"/>
    <property type="evidence" value="ECO:0007669"/>
    <property type="project" value="InterPro"/>
</dbReference>
<evidence type="ECO:0000256" key="2">
    <source>
        <dbReference type="SAM" id="Phobius"/>
    </source>
</evidence>
<feature type="domain" description="DUF7870" evidence="4">
    <location>
        <begin position="426"/>
        <end position="521"/>
    </location>
</feature>
<dbReference type="CDD" id="cd02440">
    <property type="entry name" value="AdoMet_MTases"/>
    <property type="match status" value="1"/>
</dbReference>
<protein>
    <recommendedName>
        <fullName evidence="7">Methyltransferase type 11 domain-containing protein</fullName>
    </recommendedName>
</protein>
<evidence type="ECO:0000313" key="6">
    <source>
        <dbReference type="Proteomes" id="UP001418222"/>
    </source>
</evidence>
<evidence type="ECO:0000259" key="4">
    <source>
        <dbReference type="Pfam" id="PF25276"/>
    </source>
</evidence>
<proteinExistence type="predicted"/>
<dbReference type="AlphaFoldDB" id="A0AAP0FXE4"/>
<dbReference type="PANTHER" id="PTHR44843:SF14">
    <property type="entry name" value="METHYLTRANSFERASE TYPE 11 DOMAIN-CONTAINING PROTEIN"/>
    <property type="match status" value="1"/>
</dbReference>
<dbReference type="EMBL" id="JBBWWQ010000018">
    <property type="protein sequence ID" value="KAK8921773.1"/>
    <property type="molecule type" value="Genomic_DNA"/>
</dbReference>
<feature type="compositionally biased region" description="Basic and acidic residues" evidence="1">
    <location>
        <begin position="393"/>
        <end position="403"/>
    </location>
</feature>
<feature type="region of interest" description="Disordered" evidence="1">
    <location>
        <begin position="393"/>
        <end position="417"/>
    </location>
</feature>
<dbReference type="Gene3D" id="3.40.50.150">
    <property type="entry name" value="Vaccinia Virus protein VP39"/>
    <property type="match status" value="2"/>
</dbReference>
<dbReference type="Proteomes" id="UP001418222">
    <property type="component" value="Unassembled WGS sequence"/>
</dbReference>
<dbReference type="InterPro" id="IPR057192">
    <property type="entry name" value="DUF7870"/>
</dbReference>
<evidence type="ECO:0000313" key="5">
    <source>
        <dbReference type="EMBL" id="KAK8921773.1"/>
    </source>
</evidence>
<evidence type="ECO:0000256" key="1">
    <source>
        <dbReference type="SAM" id="MobiDB-lite"/>
    </source>
</evidence>
<gene>
    <name evidence="5" type="ORF">KSP39_PZI020831</name>
</gene>
<sequence>MDSVVKPNFARGFIVRLLLFGVFILLLRFVYVVTLRGGSCASGDFCFFSSSAEVLSLSGGISGGGAAYVRFPDGSTVSPELGKLWTSREWRKSVEFYSSLFQDLVVEDFLSPTAKTLCIESVSGHEVLALKEIGVADSIGISKKNFPPLVLSGDIFHQPFGNNTFDFVFSGNILDLTRRPADLAGELARVLKPKGILVLITASAGDLYSLHSLKVLFASCTMVRSREINSPDSSKFTREIVFRKEEASQILPHKGNEMVNDNPFIVGNSASKCPITDHKLQLLHSAEPLLEEEPLKPWLTLKKNIQNIKYLPSLVDMSFKQRYVYIDVGARSYGSSIGSWFRKQYPKQNKTFEIYAIEADQAFHAEYVSKKGINYLPFAAWIRNESISFEVSHDHDQKSDEKGSGMGRIKAAGASSSGPSAKNLHMIQGFDFAEWLKNTVTEKDFVVVKMDVEGTEFDLVPRLFETGAICLVDELFLECHYNRWQRCCPGKRSPKYQNTYGQCIHLFSSLRENGVLVHQWW</sequence>
<organism evidence="5 6">
    <name type="scientific">Platanthera zijinensis</name>
    <dbReference type="NCBI Taxonomy" id="2320716"/>
    <lineage>
        <taxon>Eukaryota</taxon>
        <taxon>Viridiplantae</taxon>
        <taxon>Streptophyta</taxon>
        <taxon>Embryophyta</taxon>
        <taxon>Tracheophyta</taxon>
        <taxon>Spermatophyta</taxon>
        <taxon>Magnoliopsida</taxon>
        <taxon>Liliopsida</taxon>
        <taxon>Asparagales</taxon>
        <taxon>Orchidaceae</taxon>
        <taxon>Orchidoideae</taxon>
        <taxon>Orchideae</taxon>
        <taxon>Orchidinae</taxon>
        <taxon>Platanthera</taxon>
    </lineage>
</organism>
<dbReference type="InterPro" id="IPR013216">
    <property type="entry name" value="Methyltransf_11"/>
</dbReference>
<dbReference type="Pfam" id="PF25276">
    <property type="entry name" value="DUF7870"/>
    <property type="match status" value="2"/>
</dbReference>
<comment type="caution">
    <text evidence="5">The sequence shown here is derived from an EMBL/GenBank/DDBJ whole genome shotgun (WGS) entry which is preliminary data.</text>
</comment>
<reference evidence="5 6" key="1">
    <citation type="journal article" date="2022" name="Nat. Plants">
        <title>Genomes of leafy and leafless Platanthera orchids illuminate the evolution of mycoheterotrophy.</title>
        <authorList>
            <person name="Li M.H."/>
            <person name="Liu K.W."/>
            <person name="Li Z."/>
            <person name="Lu H.C."/>
            <person name="Ye Q.L."/>
            <person name="Zhang D."/>
            <person name="Wang J.Y."/>
            <person name="Li Y.F."/>
            <person name="Zhong Z.M."/>
            <person name="Liu X."/>
            <person name="Yu X."/>
            <person name="Liu D.K."/>
            <person name="Tu X.D."/>
            <person name="Liu B."/>
            <person name="Hao Y."/>
            <person name="Liao X.Y."/>
            <person name="Jiang Y.T."/>
            <person name="Sun W.H."/>
            <person name="Chen J."/>
            <person name="Chen Y.Q."/>
            <person name="Ai Y."/>
            <person name="Zhai J.W."/>
            <person name="Wu S.S."/>
            <person name="Zhou Z."/>
            <person name="Hsiao Y.Y."/>
            <person name="Wu W.L."/>
            <person name="Chen Y.Y."/>
            <person name="Lin Y.F."/>
            <person name="Hsu J.L."/>
            <person name="Li C.Y."/>
            <person name="Wang Z.W."/>
            <person name="Zhao X."/>
            <person name="Zhong W.Y."/>
            <person name="Ma X.K."/>
            <person name="Ma L."/>
            <person name="Huang J."/>
            <person name="Chen G.Z."/>
            <person name="Huang M.Z."/>
            <person name="Huang L."/>
            <person name="Peng D.H."/>
            <person name="Luo Y.B."/>
            <person name="Zou S.Q."/>
            <person name="Chen S.P."/>
            <person name="Lan S."/>
            <person name="Tsai W.C."/>
            <person name="Van de Peer Y."/>
            <person name="Liu Z.J."/>
        </authorList>
    </citation>
    <scope>NUCLEOTIDE SEQUENCE [LARGE SCALE GENOMIC DNA]</scope>
    <source>
        <strain evidence="5">Lor287</strain>
    </source>
</reference>
<keyword evidence="2" id="KW-0472">Membrane</keyword>
<feature type="transmembrane region" description="Helical" evidence="2">
    <location>
        <begin position="12"/>
        <end position="31"/>
    </location>
</feature>
<evidence type="ECO:0008006" key="7">
    <source>
        <dbReference type="Google" id="ProtNLM"/>
    </source>
</evidence>
<dbReference type="InterPro" id="IPR029063">
    <property type="entry name" value="SAM-dependent_MTases_sf"/>
</dbReference>
<dbReference type="PANTHER" id="PTHR44843">
    <property type="entry name" value="METHYLTRANSFERASE"/>
    <property type="match status" value="1"/>
</dbReference>
<keyword evidence="2" id="KW-0812">Transmembrane</keyword>
<keyword evidence="6" id="KW-1185">Reference proteome</keyword>
<evidence type="ECO:0000259" key="3">
    <source>
        <dbReference type="Pfam" id="PF08241"/>
    </source>
</evidence>
<name>A0AAP0FXE4_9ASPA</name>
<keyword evidence="2" id="KW-1133">Transmembrane helix</keyword>